<keyword evidence="3" id="KW-1133">Transmembrane helix</keyword>
<sequence length="101" mass="11317">MASEVPGDLIIGGLMMVHEREDTITCGPVMPQGGIQALETMLFTLDIINNRDQRPFSIGAHILDDCDKDTYGLEMAVDFIKGRTITYLINFPGTFKRWLLI</sequence>
<dbReference type="EMBL" id="JBFDAA010000004">
    <property type="protein sequence ID" value="KAL1137823.1"/>
    <property type="molecule type" value="Genomic_DNA"/>
</dbReference>
<organism evidence="7 8">
    <name type="scientific">Ranatra chinensis</name>
    <dbReference type="NCBI Taxonomy" id="642074"/>
    <lineage>
        <taxon>Eukaryota</taxon>
        <taxon>Metazoa</taxon>
        <taxon>Ecdysozoa</taxon>
        <taxon>Arthropoda</taxon>
        <taxon>Hexapoda</taxon>
        <taxon>Insecta</taxon>
        <taxon>Pterygota</taxon>
        <taxon>Neoptera</taxon>
        <taxon>Paraneoptera</taxon>
        <taxon>Hemiptera</taxon>
        <taxon>Heteroptera</taxon>
        <taxon>Panheteroptera</taxon>
        <taxon>Nepomorpha</taxon>
        <taxon>Nepidae</taxon>
        <taxon>Ranatrinae</taxon>
        <taxon>Ranatra</taxon>
    </lineage>
</organism>
<dbReference type="Gene3D" id="3.40.50.2300">
    <property type="match status" value="1"/>
</dbReference>
<dbReference type="InterPro" id="IPR050726">
    <property type="entry name" value="mGluR"/>
</dbReference>
<name>A0ABD0YPB4_9HEMI</name>
<protein>
    <recommendedName>
        <fullName evidence="9">Receptor ligand binding region domain-containing protein</fullName>
    </recommendedName>
</protein>
<keyword evidence="8" id="KW-1185">Reference proteome</keyword>
<evidence type="ECO:0000256" key="6">
    <source>
        <dbReference type="ARBA" id="ARBA00023180"/>
    </source>
</evidence>
<dbReference type="InterPro" id="IPR000337">
    <property type="entry name" value="GPCR_3"/>
</dbReference>
<evidence type="ECO:0000313" key="7">
    <source>
        <dbReference type="EMBL" id="KAL1137823.1"/>
    </source>
</evidence>
<comment type="subcellular location">
    <subcellularLocation>
        <location evidence="1">Membrane</location>
        <topology evidence="1">Multi-pass membrane protein</topology>
    </subcellularLocation>
</comment>
<keyword evidence="2" id="KW-0812">Transmembrane</keyword>
<evidence type="ECO:0000256" key="5">
    <source>
        <dbReference type="ARBA" id="ARBA00023170"/>
    </source>
</evidence>
<proteinExistence type="predicted"/>
<reference evidence="7 8" key="1">
    <citation type="submission" date="2024-07" db="EMBL/GenBank/DDBJ databases">
        <title>Chromosome-level genome assembly of the water stick insect Ranatra chinensis (Heteroptera: Nepidae).</title>
        <authorList>
            <person name="Liu X."/>
        </authorList>
    </citation>
    <scope>NUCLEOTIDE SEQUENCE [LARGE SCALE GENOMIC DNA]</scope>
    <source>
        <strain evidence="7">Cailab_2021Rc</strain>
        <tissue evidence="7">Muscle</tissue>
    </source>
</reference>
<evidence type="ECO:0008006" key="9">
    <source>
        <dbReference type="Google" id="ProtNLM"/>
    </source>
</evidence>
<dbReference type="Proteomes" id="UP001558652">
    <property type="component" value="Unassembled WGS sequence"/>
</dbReference>
<gene>
    <name evidence="7" type="ORF">AAG570_009519</name>
</gene>
<evidence type="ECO:0000256" key="3">
    <source>
        <dbReference type="ARBA" id="ARBA00022989"/>
    </source>
</evidence>
<evidence type="ECO:0000313" key="8">
    <source>
        <dbReference type="Proteomes" id="UP001558652"/>
    </source>
</evidence>
<dbReference type="PRINTS" id="PR00248">
    <property type="entry name" value="GPCRMGR"/>
</dbReference>
<keyword evidence="6" id="KW-0325">Glycoprotein</keyword>
<evidence type="ECO:0000256" key="1">
    <source>
        <dbReference type="ARBA" id="ARBA00004141"/>
    </source>
</evidence>
<dbReference type="SUPFAM" id="SSF53822">
    <property type="entry name" value="Periplasmic binding protein-like I"/>
    <property type="match status" value="1"/>
</dbReference>
<evidence type="ECO:0000256" key="2">
    <source>
        <dbReference type="ARBA" id="ARBA00022692"/>
    </source>
</evidence>
<dbReference type="AlphaFoldDB" id="A0ABD0YPB4"/>
<dbReference type="GO" id="GO:0016020">
    <property type="term" value="C:membrane"/>
    <property type="evidence" value="ECO:0007669"/>
    <property type="project" value="UniProtKB-SubCell"/>
</dbReference>
<accession>A0ABD0YPB4</accession>
<dbReference type="PANTHER" id="PTHR24060">
    <property type="entry name" value="METABOTROPIC GLUTAMATE RECEPTOR"/>
    <property type="match status" value="1"/>
</dbReference>
<dbReference type="InterPro" id="IPR028082">
    <property type="entry name" value="Peripla_BP_I"/>
</dbReference>
<keyword evidence="5" id="KW-0675">Receptor</keyword>
<keyword evidence="4" id="KW-0472">Membrane</keyword>
<evidence type="ECO:0000256" key="4">
    <source>
        <dbReference type="ARBA" id="ARBA00023136"/>
    </source>
</evidence>
<comment type="caution">
    <text evidence="7">The sequence shown here is derived from an EMBL/GenBank/DDBJ whole genome shotgun (WGS) entry which is preliminary data.</text>
</comment>